<keyword evidence="2" id="KW-1185">Reference proteome</keyword>
<dbReference type="PROSITE" id="PS51257">
    <property type="entry name" value="PROKAR_LIPOPROTEIN"/>
    <property type="match status" value="1"/>
</dbReference>
<organism evidence="1 2">
    <name type="scientific">Cellulophaga algicola (strain DSM 14237 / IC166 / ACAM 630)</name>
    <dbReference type="NCBI Taxonomy" id="688270"/>
    <lineage>
        <taxon>Bacteria</taxon>
        <taxon>Pseudomonadati</taxon>
        <taxon>Bacteroidota</taxon>
        <taxon>Flavobacteriia</taxon>
        <taxon>Flavobacteriales</taxon>
        <taxon>Flavobacteriaceae</taxon>
        <taxon>Cellulophaga</taxon>
    </lineage>
</organism>
<dbReference type="EMBL" id="CP002453">
    <property type="protein sequence ID" value="ADV50356.1"/>
    <property type="molecule type" value="Genomic_DNA"/>
</dbReference>
<evidence type="ECO:0000313" key="1">
    <source>
        <dbReference type="EMBL" id="ADV50356.1"/>
    </source>
</evidence>
<dbReference type="HOGENOM" id="CLU_859685_0_0_10"/>
<accession>E6X414</accession>
<dbReference type="Proteomes" id="UP000008634">
    <property type="component" value="Chromosome"/>
</dbReference>
<protein>
    <recommendedName>
        <fullName evidence="3">Lipoprotein</fullName>
    </recommendedName>
</protein>
<proteinExistence type="predicted"/>
<sequence length="323" mass="38197">MEVIKALIYLFLVFSLLSCKKEKKILISEKLELSSDKPNFVSNNLEADSVFADKVIEKPFGFSDLEKGNINNDIQALVYFKKFISGLSFKEYRGRLKSYYTQEYYDDDLFYIPLKNKLHKLYFKDNILLKQGDISYSFVFTKKQSNNPNRNQENIFLVTLKGNDVISSKRVYSYFLGEFGFRNSRFFYINENNILYIQDFKQEENIASISNIYKYKISEKGKFIRYYDKNGDYKNEIEEGLVKNNTREGPWVEKKMNTYVNDFTYLEAHFEDGKPVGEWSYFVLKYKRNSEGQADLATATKSALLYTEMYKDGEMIKREFTNE</sequence>
<gene>
    <name evidence="1" type="ordered locus">Celal_3082</name>
</gene>
<reference evidence="1 2" key="1">
    <citation type="journal article" date="2010" name="Stand. Genomic Sci.">
        <title>Complete genome sequence of Cellulophaga algicola type strain (IC166).</title>
        <authorList>
            <person name="Abt B."/>
            <person name="Lu M."/>
            <person name="Misra M."/>
            <person name="Han C."/>
            <person name="Nolan M."/>
            <person name="Lucas S."/>
            <person name="Hammon N."/>
            <person name="Deshpande S."/>
            <person name="Cheng J.F."/>
            <person name="Tapia R."/>
            <person name="Goodwin L."/>
            <person name="Pitluck S."/>
            <person name="Liolios K."/>
            <person name="Pagani I."/>
            <person name="Ivanova N."/>
            <person name="Mavromatis K."/>
            <person name="Ovchinikova G."/>
            <person name="Pati A."/>
            <person name="Chen A."/>
            <person name="Palaniappan K."/>
            <person name="Land M."/>
            <person name="Hauser L."/>
            <person name="Chang Y.J."/>
            <person name="Jeffries C.D."/>
            <person name="Detter J.C."/>
            <person name="Brambilla E."/>
            <person name="Rohde M."/>
            <person name="Tindall B.J."/>
            <person name="Goker M."/>
            <person name="Woyke T."/>
            <person name="Bristow J."/>
            <person name="Eisen J.A."/>
            <person name="Markowitz V."/>
            <person name="Hugenholtz P."/>
            <person name="Kyrpides N.C."/>
            <person name="Klenk H.P."/>
            <person name="Lapidus A."/>
        </authorList>
    </citation>
    <scope>NUCLEOTIDE SEQUENCE [LARGE SCALE GENOMIC DNA]</scope>
    <source>
        <strain evidence="2">DSM 14237 / IC166 / ACAM 630</strain>
    </source>
</reference>
<dbReference type="KEGG" id="cao:Celal_3082"/>
<evidence type="ECO:0000313" key="2">
    <source>
        <dbReference type="Proteomes" id="UP000008634"/>
    </source>
</evidence>
<dbReference type="eggNOG" id="ENOG502ZZVD">
    <property type="taxonomic scope" value="Bacteria"/>
</dbReference>
<name>E6X414_CELAD</name>
<dbReference type="AlphaFoldDB" id="E6X414"/>
<dbReference type="RefSeq" id="WP_013551819.1">
    <property type="nucleotide sequence ID" value="NC_014934.1"/>
</dbReference>
<dbReference type="OrthoDB" id="697200at2"/>
<evidence type="ECO:0008006" key="3">
    <source>
        <dbReference type="Google" id="ProtNLM"/>
    </source>
</evidence>